<dbReference type="STRING" id="321146.A0A139HSC1"/>
<dbReference type="Proteomes" id="UP000070133">
    <property type="component" value="Unassembled WGS sequence"/>
</dbReference>
<dbReference type="PANTHER" id="PTHR43708">
    <property type="entry name" value="CONSERVED EXPRESSED OXIDOREDUCTASE (EUROFUNG)"/>
    <property type="match status" value="1"/>
</dbReference>
<dbReference type="InterPro" id="IPR004104">
    <property type="entry name" value="Gfo/Idh/MocA-like_OxRdtase_C"/>
</dbReference>
<dbReference type="AlphaFoldDB" id="A0A139HSC1"/>
<evidence type="ECO:0008006" key="7">
    <source>
        <dbReference type="Google" id="ProtNLM"/>
    </source>
</evidence>
<dbReference type="SUPFAM" id="SSF55347">
    <property type="entry name" value="Glyceraldehyde-3-phosphate dehydrogenase-like, C-terminal domain"/>
    <property type="match status" value="1"/>
</dbReference>
<dbReference type="SUPFAM" id="SSF51735">
    <property type="entry name" value="NAD(P)-binding Rossmann-fold domains"/>
    <property type="match status" value="1"/>
</dbReference>
<dbReference type="Pfam" id="PF01408">
    <property type="entry name" value="GFO_IDH_MocA"/>
    <property type="match status" value="1"/>
</dbReference>
<comment type="similarity">
    <text evidence="1">Belongs to the Gfo/Idh/MocA family.</text>
</comment>
<dbReference type="InterPro" id="IPR036291">
    <property type="entry name" value="NAD(P)-bd_dom_sf"/>
</dbReference>
<evidence type="ECO:0000259" key="4">
    <source>
        <dbReference type="Pfam" id="PF02894"/>
    </source>
</evidence>
<dbReference type="GO" id="GO:0016491">
    <property type="term" value="F:oxidoreductase activity"/>
    <property type="evidence" value="ECO:0007669"/>
    <property type="project" value="UniProtKB-KW"/>
</dbReference>
<dbReference type="Gene3D" id="3.40.50.720">
    <property type="entry name" value="NAD(P)-binding Rossmann-like Domain"/>
    <property type="match status" value="1"/>
</dbReference>
<feature type="domain" description="Gfo/Idh/MocA-like oxidoreductase C-terminal" evidence="4">
    <location>
        <begin position="188"/>
        <end position="408"/>
    </location>
</feature>
<dbReference type="PANTHER" id="PTHR43708:SF5">
    <property type="entry name" value="CONSERVED EXPRESSED OXIDOREDUCTASE (EUROFUNG)-RELATED"/>
    <property type="match status" value="1"/>
</dbReference>
<sequence length="555" mass="62937">MTELLQLHPNSTATNGEKFKDLAQLTFYKKDLTTIRESNIGRFSFNMASKSLNVAVVGYGLSAKVFHIPLVLALPDEYKLYGVVQRSPKPDDDASKDHAGIKSWRSVDEVYADTNVDVVIVTTTPETHFEMAKRSLESGKNVVVEKPFVPTPEEASELAKVAEKSGKKLSVYQNRRLDADFLTLRKIMAEGLLGDISEFETHFDRHRPDAPPAGSWKNEDKPAHGSLYELGTHLIDQVYNTFGMPKQVTAFIGRQRRSVSSGPPDSHTVLLHYDGPLLVTVKAGVVSPEVEQLRYWVRGTKGSFKKFHLDRQEDQLRKENVGPGHPEFGVDPESHYGTLITVENEKATPVVRKYPTIKPATYVEYYRIFAKAIRGEGEVPVRAEEARDVLQIIELAKLSSREGRTVDVATQNFFSLRLKHIVFVRDNNLSHRHGNVPHTYKQEIMKPETWDCLPWIKKLEEHRANHVDYANDEDKNEAEMIRRHCFANVREVQTALLNHHLRNILLFQCLSEVTASKLVEPEGFSRYTGLEVCFGAAKHEASKSIELVTMRVELR</sequence>
<evidence type="ECO:0000313" key="5">
    <source>
        <dbReference type="EMBL" id="KXT05348.1"/>
    </source>
</evidence>
<dbReference type="GO" id="GO:0000166">
    <property type="term" value="F:nucleotide binding"/>
    <property type="evidence" value="ECO:0007669"/>
    <property type="project" value="InterPro"/>
</dbReference>
<feature type="domain" description="Gfo/Idh/MocA-like oxidoreductase N-terminal" evidence="3">
    <location>
        <begin position="52"/>
        <end position="172"/>
    </location>
</feature>
<dbReference type="Pfam" id="PF02894">
    <property type="entry name" value="GFO_IDH_MocA_C"/>
    <property type="match status" value="1"/>
</dbReference>
<protein>
    <recommendedName>
        <fullName evidence="7">Gfo/Idh/MocA-like oxidoreductase N-terminal domain-containing protein</fullName>
    </recommendedName>
</protein>
<accession>A0A139HSC1</accession>
<evidence type="ECO:0000259" key="3">
    <source>
        <dbReference type="Pfam" id="PF01408"/>
    </source>
</evidence>
<organism evidence="5 6">
    <name type="scientific">Pseudocercospora eumusae</name>
    <dbReference type="NCBI Taxonomy" id="321146"/>
    <lineage>
        <taxon>Eukaryota</taxon>
        <taxon>Fungi</taxon>
        <taxon>Dikarya</taxon>
        <taxon>Ascomycota</taxon>
        <taxon>Pezizomycotina</taxon>
        <taxon>Dothideomycetes</taxon>
        <taxon>Dothideomycetidae</taxon>
        <taxon>Mycosphaerellales</taxon>
        <taxon>Mycosphaerellaceae</taxon>
        <taxon>Pseudocercospora</taxon>
    </lineage>
</organism>
<dbReference type="Gene3D" id="3.30.360.10">
    <property type="entry name" value="Dihydrodipicolinate Reductase, domain 2"/>
    <property type="match status" value="1"/>
</dbReference>
<name>A0A139HSC1_9PEZI</name>
<keyword evidence="2" id="KW-0560">Oxidoreductase</keyword>
<comment type="caution">
    <text evidence="5">The sequence shown here is derived from an EMBL/GenBank/DDBJ whole genome shotgun (WGS) entry which is preliminary data.</text>
</comment>
<keyword evidence="6" id="KW-1185">Reference proteome</keyword>
<reference evidence="5 6" key="1">
    <citation type="submission" date="2015-07" db="EMBL/GenBank/DDBJ databases">
        <title>Comparative genomics of the Sigatoka disease complex on banana suggests a link between parallel evolutionary changes in Pseudocercospora fijiensis and Pseudocercospora eumusae and increased virulence on the banana host.</title>
        <authorList>
            <person name="Chang T.-C."/>
            <person name="Salvucci A."/>
            <person name="Crous P.W."/>
            <person name="Stergiopoulos I."/>
        </authorList>
    </citation>
    <scope>NUCLEOTIDE SEQUENCE [LARGE SCALE GENOMIC DNA]</scope>
    <source>
        <strain evidence="5 6">CBS 114824</strain>
    </source>
</reference>
<proteinExistence type="inferred from homology"/>
<dbReference type="InterPro" id="IPR000683">
    <property type="entry name" value="Gfo/Idh/MocA-like_OxRdtase_N"/>
</dbReference>
<evidence type="ECO:0000256" key="1">
    <source>
        <dbReference type="ARBA" id="ARBA00010928"/>
    </source>
</evidence>
<dbReference type="InterPro" id="IPR051317">
    <property type="entry name" value="Gfo/Idh/MocA_oxidoreduct"/>
</dbReference>
<dbReference type="EMBL" id="LFZN01000013">
    <property type="protein sequence ID" value="KXT05348.1"/>
    <property type="molecule type" value="Genomic_DNA"/>
</dbReference>
<dbReference type="OrthoDB" id="2129491at2759"/>
<gene>
    <name evidence="5" type="ORF">AC578_11084</name>
</gene>
<evidence type="ECO:0000313" key="6">
    <source>
        <dbReference type="Proteomes" id="UP000070133"/>
    </source>
</evidence>
<evidence type="ECO:0000256" key="2">
    <source>
        <dbReference type="ARBA" id="ARBA00023002"/>
    </source>
</evidence>